<dbReference type="Proteomes" id="UP001597212">
    <property type="component" value="Unassembled WGS sequence"/>
</dbReference>
<dbReference type="InterPro" id="IPR051606">
    <property type="entry name" value="Polyketide_Oxido-like"/>
</dbReference>
<organism evidence="2 3">
    <name type="scientific">Lacticaseibacillus hegangensis</name>
    <dbReference type="NCBI Taxonomy" id="2486010"/>
    <lineage>
        <taxon>Bacteria</taxon>
        <taxon>Bacillati</taxon>
        <taxon>Bacillota</taxon>
        <taxon>Bacilli</taxon>
        <taxon>Lactobacillales</taxon>
        <taxon>Lactobacillaceae</taxon>
        <taxon>Lacticaseibacillus</taxon>
    </lineage>
</organism>
<dbReference type="InterPro" id="IPR036291">
    <property type="entry name" value="NAD(P)-bd_dom_sf"/>
</dbReference>
<proteinExistence type="predicted"/>
<evidence type="ECO:0000313" key="3">
    <source>
        <dbReference type="Proteomes" id="UP001597212"/>
    </source>
</evidence>
<dbReference type="InterPro" id="IPR016040">
    <property type="entry name" value="NAD(P)-bd_dom"/>
</dbReference>
<comment type="caution">
    <text evidence="2">The sequence shown here is derived from an EMBL/GenBank/DDBJ whole genome shotgun (WGS) entry which is preliminary data.</text>
</comment>
<dbReference type="Pfam" id="PF13460">
    <property type="entry name" value="NAD_binding_10"/>
    <property type="match status" value="1"/>
</dbReference>
<accession>A0ABW4CXG8</accession>
<name>A0ABW4CXG8_9LACO</name>
<evidence type="ECO:0000259" key="1">
    <source>
        <dbReference type="Pfam" id="PF13460"/>
    </source>
</evidence>
<dbReference type="RefSeq" id="WP_125757915.1">
    <property type="nucleotide sequence ID" value="NZ_JBHTOK010000018.1"/>
</dbReference>
<dbReference type="Gene3D" id="3.40.50.720">
    <property type="entry name" value="NAD(P)-binding Rossmann-like Domain"/>
    <property type="match status" value="1"/>
</dbReference>
<gene>
    <name evidence="2" type="ORF">ACFQ5K_04070</name>
</gene>
<sequence length="210" mass="23434">MNNVLILGAHGRIARLVRRRLLQETDAHLTLYLRRAKRLGQVDPTRETVVEADVTDYQALYQAMASQDIVYANLSGEFEPMAKNIVKAMTNAGVDRLIYVTGLGLYHEVPGAFGRWVEEDVGAAVMDDTRRAAQLIEDSNLDYTLIRAAYLTDDDEIDYELTVKGSPFKGTIVSRKSVADLIVNTIVDPRLHRYSSLGIDKSGTDGDRPY</sequence>
<dbReference type="EMBL" id="JBHTOK010000018">
    <property type="protein sequence ID" value="MFD1440567.1"/>
    <property type="molecule type" value="Genomic_DNA"/>
</dbReference>
<keyword evidence="3" id="KW-1185">Reference proteome</keyword>
<feature type="domain" description="NAD(P)-binding" evidence="1">
    <location>
        <begin position="8"/>
        <end position="189"/>
    </location>
</feature>
<reference evidence="3" key="1">
    <citation type="journal article" date="2019" name="Int. J. Syst. Evol. Microbiol.">
        <title>The Global Catalogue of Microorganisms (GCM) 10K type strain sequencing project: providing services to taxonomists for standard genome sequencing and annotation.</title>
        <authorList>
            <consortium name="The Broad Institute Genomics Platform"/>
            <consortium name="The Broad Institute Genome Sequencing Center for Infectious Disease"/>
            <person name="Wu L."/>
            <person name="Ma J."/>
        </authorList>
    </citation>
    <scope>NUCLEOTIDE SEQUENCE [LARGE SCALE GENOMIC DNA]</scope>
    <source>
        <strain evidence="3">CCM 8912</strain>
    </source>
</reference>
<dbReference type="PANTHER" id="PTHR43355">
    <property type="entry name" value="FLAVIN REDUCTASE (NADPH)"/>
    <property type="match status" value="1"/>
</dbReference>
<dbReference type="SUPFAM" id="SSF51735">
    <property type="entry name" value="NAD(P)-binding Rossmann-fold domains"/>
    <property type="match status" value="1"/>
</dbReference>
<dbReference type="PANTHER" id="PTHR43355:SF2">
    <property type="entry name" value="FLAVIN REDUCTASE (NADPH)"/>
    <property type="match status" value="1"/>
</dbReference>
<evidence type="ECO:0000313" key="2">
    <source>
        <dbReference type="EMBL" id="MFD1440567.1"/>
    </source>
</evidence>
<protein>
    <submittedName>
        <fullName evidence="2">NAD(P)H-binding protein</fullName>
    </submittedName>
</protein>